<reference evidence="1" key="1">
    <citation type="journal article" date="2019" name="bioRxiv">
        <title>The Genome of the Zebra Mussel, Dreissena polymorpha: A Resource for Invasive Species Research.</title>
        <authorList>
            <person name="McCartney M.A."/>
            <person name="Auch B."/>
            <person name="Kono T."/>
            <person name="Mallez S."/>
            <person name="Zhang Y."/>
            <person name="Obille A."/>
            <person name="Becker A."/>
            <person name="Abrahante J.E."/>
            <person name="Garbe J."/>
            <person name="Badalamenti J.P."/>
            <person name="Herman A."/>
            <person name="Mangelson H."/>
            <person name="Liachko I."/>
            <person name="Sullivan S."/>
            <person name="Sone E.D."/>
            <person name="Koren S."/>
            <person name="Silverstein K.A.T."/>
            <person name="Beckman K.B."/>
            <person name="Gohl D.M."/>
        </authorList>
    </citation>
    <scope>NUCLEOTIDE SEQUENCE</scope>
    <source>
        <strain evidence="1">Duluth1</strain>
        <tissue evidence="1">Whole animal</tissue>
    </source>
</reference>
<accession>A0A9D4BZH2</accession>
<name>A0A9D4BZH2_DREPO</name>
<sequence length="95" mass="10816">MLFLEITVNSENVTNITCGHLHSGCVQDQTSPVDIYIVDVSRIKHHLWTFTWWMCPGSNITCGHLHSGCVQDQTSPVDINIVDVSRIKHHLWTFT</sequence>
<proteinExistence type="predicted"/>
<evidence type="ECO:0000313" key="1">
    <source>
        <dbReference type="EMBL" id="KAH3713859.1"/>
    </source>
</evidence>
<dbReference type="Proteomes" id="UP000828390">
    <property type="component" value="Unassembled WGS sequence"/>
</dbReference>
<organism evidence="1 2">
    <name type="scientific">Dreissena polymorpha</name>
    <name type="common">Zebra mussel</name>
    <name type="synonym">Mytilus polymorpha</name>
    <dbReference type="NCBI Taxonomy" id="45954"/>
    <lineage>
        <taxon>Eukaryota</taxon>
        <taxon>Metazoa</taxon>
        <taxon>Spiralia</taxon>
        <taxon>Lophotrochozoa</taxon>
        <taxon>Mollusca</taxon>
        <taxon>Bivalvia</taxon>
        <taxon>Autobranchia</taxon>
        <taxon>Heteroconchia</taxon>
        <taxon>Euheterodonta</taxon>
        <taxon>Imparidentia</taxon>
        <taxon>Neoheterodontei</taxon>
        <taxon>Myida</taxon>
        <taxon>Dreissenoidea</taxon>
        <taxon>Dreissenidae</taxon>
        <taxon>Dreissena</taxon>
    </lineage>
</organism>
<gene>
    <name evidence="1" type="ORF">DPMN_073660</name>
</gene>
<protein>
    <submittedName>
        <fullName evidence="1">Uncharacterized protein</fullName>
    </submittedName>
</protein>
<reference evidence="1" key="2">
    <citation type="submission" date="2020-11" db="EMBL/GenBank/DDBJ databases">
        <authorList>
            <person name="McCartney M.A."/>
            <person name="Auch B."/>
            <person name="Kono T."/>
            <person name="Mallez S."/>
            <person name="Becker A."/>
            <person name="Gohl D.M."/>
            <person name="Silverstein K.A.T."/>
            <person name="Koren S."/>
            <person name="Bechman K.B."/>
            <person name="Herman A."/>
            <person name="Abrahante J.E."/>
            <person name="Garbe J."/>
        </authorList>
    </citation>
    <scope>NUCLEOTIDE SEQUENCE</scope>
    <source>
        <strain evidence="1">Duluth1</strain>
        <tissue evidence="1">Whole animal</tissue>
    </source>
</reference>
<evidence type="ECO:0000313" key="2">
    <source>
        <dbReference type="Proteomes" id="UP000828390"/>
    </source>
</evidence>
<dbReference type="AlphaFoldDB" id="A0A9D4BZH2"/>
<dbReference type="EMBL" id="JAIWYP010000014">
    <property type="protein sequence ID" value="KAH3713859.1"/>
    <property type="molecule type" value="Genomic_DNA"/>
</dbReference>
<keyword evidence="2" id="KW-1185">Reference proteome</keyword>
<comment type="caution">
    <text evidence="1">The sequence shown here is derived from an EMBL/GenBank/DDBJ whole genome shotgun (WGS) entry which is preliminary data.</text>
</comment>